<name>A0A2N7VHA7_9BURK</name>
<dbReference type="Proteomes" id="UP000235616">
    <property type="component" value="Unassembled WGS sequence"/>
</dbReference>
<accession>A0A2N7VHA7</accession>
<dbReference type="EMBL" id="PNYA01000024">
    <property type="protein sequence ID" value="PMS16531.1"/>
    <property type="molecule type" value="Genomic_DNA"/>
</dbReference>
<comment type="caution">
    <text evidence="1">The sequence shown here is derived from an EMBL/GenBank/DDBJ whole genome shotgun (WGS) entry which is preliminary data.</text>
</comment>
<gene>
    <name evidence="1" type="ORF">C0Z18_23540</name>
</gene>
<organism evidence="1 2">
    <name type="scientific">Trinickia dabaoshanensis</name>
    <dbReference type="NCBI Taxonomy" id="564714"/>
    <lineage>
        <taxon>Bacteria</taxon>
        <taxon>Pseudomonadati</taxon>
        <taxon>Pseudomonadota</taxon>
        <taxon>Betaproteobacteria</taxon>
        <taxon>Burkholderiales</taxon>
        <taxon>Burkholderiaceae</taxon>
        <taxon>Trinickia</taxon>
    </lineage>
</organism>
<evidence type="ECO:0008006" key="3">
    <source>
        <dbReference type="Google" id="ProtNLM"/>
    </source>
</evidence>
<protein>
    <recommendedName>
        <fullName evidence="3">N-terminal cleavage protein</fullName>
    </recommendedName>
</protein>
<reference evidence="1 2" key="1">
    <citation type="submission" date="2018-01" db="EMBL/GenBank/DDBJ databases">
        <title>Whole genome analyses suggest that Burkholderia sensu lato contains two further novel genera in the rhizoxinica-symbiotica group Mycetohabitans gen. nov., and Trinickia gen. nov.: implications for the evolution of diazotrophy and nodulation in the Burkholderiaceae.</title>
        <authorList>
            <person name="Estrada-de los Santos P."/>
            <person name="Palmer M."/>
            <person name="Chavez-Ramirez B."/>
            <person name="Beukes C."/>
            <person name="Steenkamp E.T."/>
            <person name="Hirsch A.M."/>
            <person name="Manyaka P."/>
            <person name="Maluk M."/>
            <person name="Lafos M."/>
            <person name="Crook M."/>
            <person name="Gross E."/>
            <person name="Simon M.F."/>
            <person name="Bueno dos Reis Junior F."/>
            <person name="Poole P.S."/>
            <person name="Venter S.N."/>
            <person name="James E.K."/>
        </authorList>
    </citation>
    <scope>NUCLEOTIDE SEQUENCE [LARGE SCALE GENOMIC DNA]</scope>
    <source>
        <strain evidence="1 2">GIMN1.004</strain>
    </source>
</reference>
<keyword evidence="2" id="KW-1185">Reference proteome</keyword>
<proteinExistence type="predicted"/>
<evidence type="ECO:0000313" key="2">
    <source>
        <dbReference type="Proteomes" id="UP000235616"/>
    </source>
</evidence>
<dbReference type="AlphaFoldDB" id="A0A2N7VHA7"/>
<evidence type="ECO:0000313" key="1">
    <source>
        <dbReference type="EMBL" id="PMS16531.1"/>
    </source>
</evidence>
<sequence>MRWAARMSPIHTHGRGCAGASLLEVLVAVSLLAVSLLGIAAAQLASLGDVETQTRRAHASWLAASTAETVRLRAGSSSLLEHSRARAQAVIPGGQVDVVDEAHEVGAVLVHWPGRVELGRSGLRSPCAVGADPALTHCIALPFAGRK</sequence>